<dbReference type="InterPro" id="IPR013078">
    <property type="entry name" value="His_Pase_superF_clade-1"/>
</dbReference>
<dbReference type="AlphaFoldDB" id="A0A7K3M0Y3"/>
<keyword evidence="4" id="KW-1185">Reference proteome</keyword>
<feature type="active site" description="Tele-phosphohistidine intermediate" evidence="1">
    <location>
        <position position="28"/>
    </location>
</feature>
<comment type="caution">
    <text evidence="3">The sequence shown here is derived from an EMBL/GenBank/DDBJ whole genome shotgun (WGS) entry which is preliminary data.</text>
</comment>
<proteinExistence type="predicted"/>
<feature type="binding site" evidence="2">
    <location>
        <position position="79"/>
    </location>
    <ligand>
        <name>substrate</name>
    </ligand>
</feature>
<feature type="binding site" evidence="2">
    <location>
        <begin position="27"/>
        <end position="34"/>
    </location>
    <ligand>
        <name>substrate</name>
    </ligand>
</feature>
<organism evidence="3 4">
    <name type="scientific">Phytoactinopolyspora mesophila</name>
    <dbReference type="NCBI Taxonomy" id="2650750"/>
    <lineage>
        <taxon>Bacteria</taxon>
        <taxon>Bacillati</taxon>
        <taxon>Actinomycetota</taxon>
        <taxon>Actinomycetes</taxon>
        <taxon>Jiangellales</taxon>
        <taxon>Jiangellaceae</taxon>
        <taxon>Phytoactinopolyspora</taxon>
    </lineage>
</organism>
<gene>
    <name evidence="3" type="ORF">F7O44_06395</name>
</gene>
<feature type="active site" description="Proton donor/acceptor" evidence="1">
    <location>
        <position position="103"/>
    </location>
</feature>
<dbReference type="CDD" id="cd07067">
    <property type="entry name" value="HP_PGM_like"/>
    <property type="match status" value="1"/>
</dbReference>
<dbReference type="PANTHER" id="PTHR48100">
    <property type="entry name" value="BROAD-SPECIFICITY PHOSPHATASE YOR283W-RELATED"/>
    <property type="match status" value="1"/>
</dbReference>
<dbReference type="InterPro" id="IPR050275">
    <property type="entry name" value="PGM_Phosphatase"/>
</dbReference>
<evidence type="ECO:0000256" key="2">
    <source>
        <dbReference type="PIRSR" id="PIRSR613078-2"/>
    </source>
</evidence>
<dbReference type="SMART" id="SM00855">
    <property type="entry name" value="PGAM"/>
    <property type="match status" value="1"/>
</dbReference>
<reference evidence="3 4" key="1">
    <citation type="submission" date="2019-11" db="EMBL/GenBank/DDBJ databases">
        <authorList>
            <person name="Li X.-J."/>
            <person name="Feng X.-M."/>
        </authorList>
    </citation>
    <scope>NUCLEOTIDE SEQUENCE [LARGE SCALE GENOMIC DNA]</scope>
    <source>
        <strain evidence="3 4">XMNu-373</strain>
    </source>
</reference>
<dbReference type="Proteomes" id="UP000460435">
    <property type="component" value="Unassembled WGS sequence"/>
</dbReference>
<dbReference type="PANTHER" id="PTHR48100:SF62">
    <property type="entry name" value="GLUCOSYL-3-PHOSPHOGLYCERATE PHOSPHATASE"/>
    <property type="match status" value="1"/>
</dbReference>
<dbReference type="GO" id="GO:0016791">
    <property type="term" value="F:phosphatase activity"/>
    <property type="evidence" value="ECO:0007669"/>
    <property type="project" value="TreeGrafter"/>
</dbReference>
<dbReference type="Gene3D" id="3.40.50.1240">
    <property type="entry name" value="Phosphoglycerate mutase-like"/>
    <property type="match status" value="1"/>
</dbReference>
<evidence type="ECO:0000313" key="3">
    <source>
        <dbReference type="EMBL" id="NDL56697.1"/>
    </source>
</evidence>
<dbReference type="Pfam" id="PF00300">
    <property type="entry name" value="His_Phos_1"/>
    <property type="match status" value="1"/>
</dbReference>
<dbReference type="PROSITE" id="PS00175">
    <property type="entry name" value="PG_MUTASE"/>
    <property type="match status" value="1"/>
</dbReference>
<dbReference type="InterPro" id="IPR029033">
    <property type="entry name" value="His_PPase_superfam"/>
</dbReference>
<sequence length="251" mass="27225">MAAVSGRWAVDEPQFETWREAQLILIRHGESHWNAEGRVQGQLGTGLTPLGHTQAAAVSRHLHATYPKPALVFSSDLERVMQTSAPYLSRTGYPVELDKRLREIDCGAWSGLLREDVLERFPEEIAAIQAGEDVRRGGGENFAAMRARVGEALRDIAELTVRGIPPENTATALVFTHGGPVRVATAEALDLPPDGHRLLEPPDNCSVTILNMTVDPDGEVTAIRLGGYNSVFFSSVDATTHSADAVGERQP</sequence>
<protein>
    <submittedName>
        <fullName evidence="3">Histidine phosphatase family protein</fullName>
    </submittedName>
</protein>
<evidence type="ECO:0000313" key="4">
    <source>
        <dbReference type="Proteomes" id="UP000460435"/>
    </source>
</evidence>
<name>A0A7K3M0Y3_9ACTN</name>
<accession>A0A7K3M0Y3</accession>
<dbReference type="GO" id="GO:0005737">
    <property type="term" value="C:cytoplasm"/>
    <property type="evidence" value="ECO:0007669"/>
    <property type="project" value="TreeGrafter"/>
</dbReference>
<dbReference type="SUPFAM" id="SSF53254">
    <property type="entry name" value="Phosphoglycerate mutase-like"/>
    <property type="match status" value="1"/>
</dbReference>
<evidence type="ECO:0000256" key="1">
    <source>
        <dbReference type="PIRSR" id="PIRSR613078-1"/>
    </source>
</evidence>
<dbReference type="EMBL" id="WLZY01000002">
    <property type="protein sequence ID" value="NDL56697.1"/>
    <property type="molecule type" value="Genomic_DNA"/>
</dbReference>
<dbReference type="InterPro" id="IPR001345">
    <property type="entry name" value="PG/BPGM_mutase_AS"/>
</dbReference>